<dbReference type="eggNOG" id="COG1032">
    <property type="taxonomic scope" value="Bacteria"/>
</dbReference>
<dbReference type="Gene3D" id="3.80.30.20">
    <property type="entry name" value="tm_1862 like domain"/>
    <property type="match status" value="1"/>
</dbReference>
<keyword evidence="4" id="KW-0949">S-adenosyl-L-methionine</keyword>
<dbReference type="STRING" id="1244869.H261_20969"/>
<evidence type="ECO:0000256" key="3">
    <source>
        <dbReference type="ARBA" id="ARBA00022679"/>
    </source>
</evidence>
<keyword evidence="7" id="KW-0411">Iron-sulfur</keyword>
<dbReference type="InterPro" id="IPR051198">
    <property type="entry name" value="BchE-like"/>
</dbReference>
<evidence type="ECO:0000313" key="11">
    <source>
        <dbReference type="Proteomes" id="UP000011744"/>
    </source>
</evidence>
<reference evidence="10 11" key="1">
    <citation type="journal article" date="2014" name="Genome Announc.">
        <title>Draft Genome Sequence of Magnetospirillum sp. Strain SO-1, a Freshwater Magnetotactic Bacterium Isolated from the Ol'khovka River, Russia.</title>
        <authorList>
            <person name="Grouzdev D.S."/>
            <person name="Dziuba M.V."/>
            <person name="Sukhacheva M.S."/>
            <person name="Mardanov A.V."/>
            <person name="Beletskiy A.V."/>
            <person name="Kuznetsov B.B."/>
            <person name="Skryabin K.G."/>
        </authorList>
    </citation>
    <scope>NUCLEOTIDE SEQUENCE [LARGE SCALE GENOMIC DNA]</scope>
    <source>
        <strain evidence="10 11">SO-1</strain>
    </source>
</reference>
<dbReference type="CDD" id="cd02068">
    <property type="entry name" value="radical_SAM_B12_BD"/>
    <property type="match status" value="1"/>
</dbReference>
<dbReference type="PROSITE" id="PS51332">
    <property type="entry name" value="B12_BINDING"/>
    <property type="match status" value="1"/>
</dbReference>
<dbReference type="SFLD" id="SFLDS00029">
    <property type="entry name" value="Radical_SAM"/>
    <property type="match status" value="1"/>
</dbReference>
<dbReference type="Proteomes" id="UP000011744">
    <property type="component" value="Unassembled WGS sequence"/>
</dbReference>
<dbReference type="InterPro" id="IPR034466">
    <property type="entry name" value="Methyltransferase_Class_B"/>
</dbReference>
<evidence type="ECO:0000313" key="10">
    <source>
        <dbReference type="EMBL" id="EME67950.1"/>
    </source>
</evidence>
<keyword evidence="3" id="KW-0808">Transferase</keyword>
<keyword evidence="5" id="KW-0479">Metal-binding</keyword>
<evidence type="ECO:0000256" key="5">
    <source>
        <dbReference type="ARBA" id="ARBA00022723"/>
    </source>
</evidence>
<dbReference type="EMBL" id="AONQ01000093">
    <property type="protein sequence ID" value="EME67950.1"/>
    <property type="molecule type" value="Genomic_DNA"/>
</dbReference>
<dbReference type="InterPro" id="IPR036724">
    <property type="entry name" value="Cobalamin-bd_sf"/>
</dbReference>
<evidence type="ECO:0000259" key="8">
    <source>
        <dbReference type="PROSITE" id="PS51332"/>
    </source>
</evidence>
<dbReference type="SFLD" id="SFLDG01082">
    <property type="entry name" value="B12-binding_domain_containing"/>
    <property type="match status" value="1"/>
</dbReference>
<dbReference type="SUPFAM" id="SSF52242">
    <property type="entry name" value="Cobalamin (vitamin B12)-binding domain"/>
    <property type="match status" value="1"/>
</dbReference>
<dbReference type="InterPro" id="IPR007197">
    <property type="entry name" value="rSAM"/>
</dbReference>
<dbReference type="Pfam" id="PF02310">
    <property type="entry name" value="B12-binding"/>
    <property type="match status" value="1"/>
</dbReference>
<dbReference type="OrthoDB" id="9801424at2"/>
<evidence type="ECO:0000259" key="9">
    <source>
        <dbReference type="PROSITE" id="PS51918"/>
    </source>
</evidence>
<feature type="domain" description="Radical SAM core" evidence="9">
    <location>
        <begin position="219"/>
        <end position="437"/>
    </location>
</feature>
<proteinExistence type="predicted"/>
<dbReference type="GO" id="GO:0046872">
    <property type="term" value="F:metal ion binding"/>
    <property type="evidence" value="ECO:0007669"/>
    <property type="project" value="UniProtKB-KW"/>
</dbReference>
<name>M2Z0Z5_9PROT</name>
<gene>
    <name evidence="10" type="ORF">H261_20969</name>
</gene>
<dbReference type="PROSITE" id="PS51918">
    <property type="entry name" value="RADICAL_SAM"/>
    <property type="match status" value="1"/>
</dbReference>
<keyword evidence="2" id="KW-0489">Methyltransferase</keyword>
<dbReference type="AlphaFoldDB" id="M2Z0Z5"/>
<dbReference type="GO" id="GO:0051539">
    <property type="term" value="F:4 iron, 4 sulfur cluster binding"/>
    <property type="evidence" value="ECO:0007669"/>
    <property type="project" value="UniProtKB-KW"/>
</dbReference>
<organism evidence="10 11">
    <name type="scientific">Paramagnetospirillum caucaseum</name>
    <dbReference type="NCBI Taxonomy" id="1244869"/>
    <lineage>
        <taxon>Bacteria</taxon>
        <taxon>Pseudomonadati</taxon>
        <taxon>Pseudomonadota</taxon>
        <taxon>Alphaproteobacteria</taxon>
        <taxon>Rhodospirillales</taxon>
        <taxon>Magnetospirillaceae</taxon>
        <taxon>Paramagnetospirillum</taxon>
    </lineage>
</organism>
<dbReference type="InterPro" id="IPR006158">
    <property type="entry name" value="Cobalamin-bd"/>
</dbReference>
<sequence>MEETLIRVLLINPPALNTVIENPDEQGGEFLEADAFGDFPPLGALYVLTHLKEKTDHECLFKDCVAERTSYPRLREYIREHRPDVVGITSFTVCLVDACEVARLVKEELPGTHVCMGGHHPIAYPKEAAELENFDSIVVGEGEIAFTELVECLARGEDFTHIRGVYTRESIQPHLANPITDKRFLARVNVPAAYVDDIDALPIVDRSFIRHLRYQNILGVTKDLATILSSRGCPYRCTFCDVPIKSYRERSAQSVVDEVERCLMMGYKEFRFYDDLFNITEKKIVSLCDELDRRGLKIVWDFRGRVNTVTRESLARAKASGLRMIAFGVETGTDEGLKILRKGTTTAKVRKAFEICRELGILTVADYIIGQPFERSVEDVKRSIDFLIGLDPDYAQISVLKLYPNTEMYDNAVAKGVVAPGRWQDYSRSPAKDFVVDHWDEFLDLPTLVSLQKYAYRRFYFRPRYILRNVIQTRSLVEFRSKVNGVGKLLGKNLRLS</sequence>
<evidence type="ECO:0000256" key="6">
    <source>
        <dbReference type="ARBA" id="ARBA00023004"/>
    </source>
</evidence>
<dbReference type="GO" id="GO:0031419">
    <property type="term" value="F:cobalamin binding"/>
    <property type="evidence" value="ECO:0007669"/>
    <property type="project" value="InterPro"/>
</dbReference>
<dbReference type="RefSeq" id="WP_008621587.1">
    <property type="nucleotide sequence ID" value="NZ_AONQ01000093.1"/>
</dbReference>
<evidence type="ECO:0000256" key="2">
    <source>
        <dbReference type="ARBA" id="ARBA00022603"/>
    </source>
</evidence>
<dbReference type="PANTHER" id="PTHR43409:SF7">
    <property type="entry name" value="BLL1977 PROTEIN"/>
    <property type="match status" value="1"/>
</dbReference>
<accession>M2Z0Z5</accession>
<keyword evidence="6" id="KW-0408">Iron</keyword>
<dbReference type="InterPro" id="IPR006638">
    <property type="entry name" value="Elp3/MiaA/NifB-like_rSAM"/>
</dbReference>
<comment type="cofactor">
    <cofactor evidence="1">
        <name>[4Fe-4S] cluster</name>
        <dbReference type="ChEBI" id="CHEBI:49883"/>
    </cofactor>
</comment>
<dbReference type="CDD" id="cd01335">
    <property type="entry name" value="Radical_SAM"/>
    <property type="match status" value="1"/>
</dbReference>
<dbReference type="PATRIC" id="fig|1244869.3.peg.4147"/>
<comment type="caution">
    <text evidence="10">The sequence shown here is derived from an EMBL/GenBank/DDBJ whole genome shotgun (WGS) entry which is preliminary data.</text>
</comment>
<keyword evidence="11" id="KW-1185">Reference proteome</keyword>
<dbReference type="InterPro" id="IPR058240">
    <property type="entry name" value="rSAM_sf"/>
</dbReference>
<evidence type="ECO:0000256" key="4">
    <source>
        <dbReference type="ARBA" id="ARBA00022691"/>
    </source>
</evidence>
<evidence type="ECO:0000256" key="1">
    <source>
        <dbReference type="ARBA" id="ARBA00001966"/>
    </source>
</evidence>
<dbReference type="Gene3D" id="3.40.50.280">
    <property type="entry name" value="Cobalamin-binding domain"/>
    <property type="match status" value="1"/>
</dbReference>
<dbReference type="PANTHER" id="PTHR43409">
    <property type="entry name" value="ANAEROBIC MAGNESIUM-PROTOPORPHYRIN IX MONOMETHYL ESTER CYCLASE-RELATED"/>
    <property type="match status" value="1"/>
</dbReference>
<protein>
    <submittedName>
        <fullName evidence="10">Radical SAM protein</fullName>
    </submittedName>
</protein>
<dbReference type="GO" id="GO:0003824">
    <property type="term" value="F:catalytic activity"/>
    <property type="evidence" value="ECO:0007669"/>
    <property type="project" value="InterPro"/>
</dbReference>
<dbReference type="InterPro" id="IPR023404">
    <property type="entry name" value="rSAM_horseshoe"/>
</dbReference>
<feature type="domain" description="B12-binding" evidence="8">
    <location>
        <begin position="27"/>
        <end position="160"/>
    </location>
</feature>
<dbReference type="SUPFAM" id="SSF102114">
    <property type="entry name" value="Radical SAM enzymes"/>
    <property type="match status" value="1"/>
</dbReference>
<evidence type="ECO:0000256" key="7">
    <source>
        <dbReference type="ARBA" id="ARBA00023014"/>
    </source>
</evidence>
<dbReference type="SFLD" id="SFLDG01123">
    <property type="entry name" value="methyltransferase_(Class_B)"/>
    <property type="match status" value="1"/>
</dbReference>
<dbReference type="Pfam" id="PF04055">
    <property type="entry name" value="Radical_SAM"/>
    <property type="match status" value="1"/>
</dbReference>
<dbReference type="SMART" id="SM00729">
    <property type="entry name" value="Elp3"/>
    <property type="match status" value="1"/>
</dbReference>